<evidence type="ECO:0000256" key="1">
    <source>
        <dbReference type="SAM" id="MobiDB-lite"/>
    </source>
</evidence>
<dbReference type="EMBL" id="JANIIK010000110">
    <property type="protein sequence ID" value="KAJ3596692.1"/>
    <property type="molecule type" value="Genomic_DNA"/>
</dbReference>
<dbReference type="AlphaFoldDB" id="A0A9Q0DXT9"/>
<feature type="compositionally biased region" description="Basic and acidic residues" evidence="1">
    <location>
        <begin position="47"/>
        <end position="67"/>
    </location>
</feature>
<evidence type="ECO:0000313" key="4">
    <source>
        <dbReference type="Proteomes" id="UP001148018"/>
    </source>
</evidence>
<protein>
    <submittedName>
        <fullName evidence="3">Uncharacterized protein</fullName>
    </submittedName>
</protein>
<proteinExistence type="predicted"/>
<dbReference type="OrthoDB" id="8952307at2759"/>
<organism evidence="3 4">
    <name type="scientific">Muraenolepis orangiensis</name>
    <name type="common">Patagonian moray cod</name>
    <dbReference type="NCBI Taxonomy" id="630683"/>
    <lineage>
        <taxon>Eukaryota</taxon>
        <taxon>Metazoa</taxon>
        <taxon>Chordata</taxon>
        <taxon>Craniata</taxon>
        <taxon>Vertebrata</taxon>
        <taxon>Euteleostomi</taxon>
        <taxon>Actinopterygii</taxon>
        <taxon>Neopterygii</taxon>
        <taxon>Teleostei</taxon>
        <taxon>Neoteleostei</taxon>
        <taxon>Acanthomorphata</taxon>
        <taxon>Zeiogadaria</taxon>
        <taxon>Gadariae</taxon>
        <taxon>Gadiformes</taxon>
        <taxon>Muraenolepidoidei</taxon>
        <taxon>Muraenolepididae</taxon>
        <taxon>Muraenolepis</taxon>
    </lineage>
</organism>
<keyword evidence="2" id="KW-0472">Membrane</keyword>
<feature type="transmembrane region" description="Helical" evidence="2">
    <location>
        <begin position="6"/>
        <end position="27"/>
    </location>
</feature>
<evidence type="ECO:0000256" key="2">
    <source>
        <dbReference type="SAM" id="Phobius"/>
    </source>
</evidence>
<dbReference type="Proteomes" id="UP001148018">
    <property type="component" value="Unassembled WGS sequence"/>
</dbReference>
<keyword evidence="4" id="KW-1185">Reference proteome</keyword>
<gene>
    <name evidence="3" type="ORF">NHX12_003096</name>
</gene>
<name>A0A9Q0DXT9_9TELE</name>
<reference evidence="3" key="1">
    <citation type="submission" date="2022-07" db="EMBL/GenBank/DDBJ databases">
        <title>Chromosome-level genome of Muraenolepis orangiensis.</title>
        <authorList>
            <person name="Kim J."/>
        </authorList>
    </citation>
    <scope>NUCLEOTIDE SEQUENCE</scope>
    <source>
        <strain evidence="3">KU_S4_2022</strain>
        <tissue evidence="3">Muscle</tissue>
    </source>
</reference>
<comment type="caution">
    <text evidence="3">The sequence shown here is derived from an EMBL/GenBank/DDBJ whole genome shotgun (WGS) entry which is preliminary data.</text>
</comment>
<feature type="region of interest" description="Disordered" evidence="1">
    <location>
        <begin position="31"/>
        <end position="67"/>
    </location>
</feature>
<sequence>MGALPVALIVMSIILVVLTSAAASWYCRLSRLPRSRPPPPSDELETEMWKPADSDTDPHGTLTDKTDGKTASEVTLCINSDAKASAVV</sequence>
<keyword evidence="2" id="KW-1133">Transmembrane helix</keyword>
<keyword evidence="2" id="KW-0812">Transmembrane</keyword>
<accession>A0A9Q0DXT9</accession>
<evidence type="ECO:0000313" key="3">
    <source>
        <dbReference type="EMBL" id="KAJ3596692.1"/>
    </source>
</evidence>